<evidence type="ECO:0000256" key="4">
    <source>
        <dbReference type="ARBA" id="ARBA00023015"/>
    </source>
</evidence>
<accession>F8FI16</accession>
<sequence>MGLLCLPKKRSYNTGKTAERSGMKMKTTILLVDDEVKMLEATASYLQNEGFRMVTATTGEDALTAAKAESPALVVLDWMLPGMSGIEVCRELRNMGPYGIILLTAKTEEVDKILGLEIGADDYMTKPYSLRELAARIRSVLRRIQGKPEDMQSMQRGDLTIIESKCQVLKNGAEMILTPTEFKLLMTLATKPGIVFSRLQLMKSVMHDDFVNYERTIDSHISNLRKKIENDPANPQYIQTVFGFGYRFGDKL</sequence>
<dbReference type="InterPro" id="IPR001867">
    <property type="entry name" value="OmpR/PhoB-type_DNA-bd"/>
</dbReference>
<evidence type="ECO:0000313" key="12">
    <source>
        <dbReference type="Proteomes" id="UP000006620"/>
    </source>
</evidence>
<feature type="DNA-binding region" description="OmpR/PhoB-type" evidence="8">
    <location>
        <begin position="151"/>
        <end position="250"/>
    </location>
</feature>
<name>F8FI16_PAEMK</name>
<evidence type="ECO:0000256" key="1">
    <source>
        <dbReference type="ARBA" id="ARBA00004496"/>
    </source>
</evidence>
<protein>
    <submittedName>
        <fullName evidence="11">Response regulator</fullName>
    </submittedName>
</protein>
<dbReference type="Pfam" id="PF00072">
    <property type="entry name" value="Response_reg"/>
    <property type="match status" value="1"/>
</dbReference>
<evidence type="ECO:0000313" key="11">
    <source>
        <dbReference type="EMBL" id="AEI43358.1"/>
    </source>
</evidence>
<dbReference type="InterPro" id="IPR001789">
    <property type="entry name" value="Sig_transdc_resp-reg_receiver"/>
</dbReference>
<dbReference type="FunFam" id="3.40.50.2300:FF:000001">
    <property type="entry name" value="DNA-binding response regulator PhoB"/>
    <property type="match status" value="1"/>
</dbReference>
<dbReference type="InterPro" id="IPR016032">
    <property type="entry name" value="Sig_transdc_resp-reg_C-effctor"/>
</dbReference>
<dbReference type="CDD" id="cd00383">
    <property type="entry name" value="trans_reg_C"/>
    <property type="match status" value="1"/>
</dbReference>
<evidence type="ECO:0000256" key="5">
    <source>
        <dbReference type="ARBA" id="ARBA00023125"/>
    </source>
</evidence>
<dbReference type="Gene3D" id="6.10.250.690">
    <property type="match status" value="1"/>
</dbReference>
<evidence type="ECO:0000256" key="8">
    <source>
        <dbReference type="PROSITE-ProRule" id="PRU01091"/>
    </source>
</evidence>
<dbReference type="HOGENOM" id="CLU_000445_30_4_9"/>
<dbReference type="GO" id="GO:0000976">
    <property type="term" value="F:transcription cis-regulatory region binding"/>
    <property type="evidence" value="ECO:0007669"/>
    <property type="project" value="TreeGrafter"/>
</dbReference>
<dbReference type="AlphaFoldDB" id="F8FI16"/>
<keyword evidence="3" id="KW-0902">Two-component regulatory system</keyword>
<dbReference type="SMART" id="SM00862">
    <property type="entry name" value="Trans_reg_C"/>
    <property type="match status" value="1"/>
</dbReference>
<dbReference type="EMBL" id="CP002869">
    <property type="protein sequence ID" value="AEI43358.1"/>
    <property type="molecule type" value="Genomic_DNA"/>
</dbReference>
<dbReference type="GO" id="GO:0006355">
    <property type="term" value="P:regulation of DNA-templated transcription"/>
    <property type="evidence" value="ECO:0007669"/>
    <property type="project" value="InterPro"/>
</dbReference>
<evidence type="ECO:0000256" key="2">
    <source>
        <dbReference type="ARBA" id="ARBA00022553"/>
    </source>
</evidence>
<dbReference type="SUPFAM" id="SSF46894">
    <property type="entry name" value="C-terminal effector domain of the bipartite response regulators"/>
    <property type="match status" value="1"/>
</dbReference>
<dbReference type="PROSITE" id="PS50110">
    <property type="entry name" value="RESPONSE_REGULATORY"/>
    <property type="match status" value="1"/>
</dbReference>
<evidence type="ECO:0000256" key="3">
    <source>
        <dbReference type="ARBA" id="ARBA00023012"/>
    </source>
</evidence>
<dbReference type="GO" id="GO:0005829">
    <property type="term" value="C:cytosol"/>
    <property type="evidence" value="ECO:0007669"/>
    <property type="project" value="TreeGrafter"/>
</dbReference>
<dbReference type="SUPFAM" id="SSF52172">
    <property type="entry name" value="CheY-like"/>
    <property type="match status" value="1"/>
</dbReference>
<keyword evidence="5 8" id="KW-0238">DNA-binding</keyword>
<evidence type="ECO:0000259" key="9">
    <source>
        <dbReference type="PROSITE" id="PS50110"/>
    </source>
</evidence>
<comment type="subcellular location">
    <subcellularLocation>
        <location evidence="1">Cytoplasm</location>
    </subcellularLocation>
</comment>
<keyword evidence="6" id="KW-0804">Transcription</keyword>
<evidence type="ECO:0000256" key="6">
    <source>
        <dbReference type="ARBA" id="ARBA00023163"/>
    </source>
</evidence>
<gene>
    <name evidence="11" type="ordered locus">KNP414_04832</name>
</gene>
<feature type="domain" description="OmpR/PhoB-type" evidence="10">
    <location>
        <begin position="151"/>
        <end position="250"/>
    </location>
</feature>
<evidence type="ECO:0000259" key="10">
    <source>
        <dbReference type="PROSITE" id="PS51755"/>
    </source>
</evidence>
<dbReference type="GO" id="GO:0000156">
    <property type="term" value="F:phosphorelay response regulator activity"/>
    <property type="evidence" value="ECO:0007669"/>
    <property type="project" value="TreeGrafter"/>
</dbReference>
<organism evidence="11 12">
    <name type="scientific">Paenibacillus mucilaginosus (strain KNP414)</name>
    <dbReference type="NCBI Taxonomy" id="1036673"/>
    <lineage>
        <taxon>Bacteria</taxon>
        <taxon>Bacillati</taxon>
        <taxon>Bacillota</taxon>
        <taxon>Bacilli</taxon>
        <taxon>Bacillales</taxon>
        <taxon>Paenibacillaceae</taxon>
        <taxon>Paenibacillus</taxon>
    </lineage>
</organism>
<dbReference type="Gene3D" id="3.40.50.2300">
    <property type="match status" value="1"/>
</dbReference>
<dbReference type="PATRIC" id="fig|1036673.3.peg.4448"/>
<dbReference type="PANTHER" id="PTHR48111">
    <property type="entry name" value="REGULATOR OF RPOS"/>
    <property type="match status" value="1"/>
</dbReference>
<dbReference type="SMART" id="SM00448">
    <property type="entry name" value="REC"/>
    <property type="match status" value="1"/>
</dbReference>
<keyword evidence="4" id="KW-0805">Transcription regulation</keyword>
<dbReference type="InterPro" id="IPR036388">
    <property type="entry name" value="WH-like_DNA-bd_sf"/>
</dbReference>
<keyword evidence="2 7" id="KW-0597">Phosphoprotein</keyword>
<proteinExistence type="predicted"/>
<dbReference type="InterPro" id="IPR039420">
    <property type="entry name" value="WalR-like"/>
</dbReference>
<feature type="domain" description="Response regulatory" evidence="9">
    <location>
        <begin position="28"/>
        <end position="141"/>
    </location>
</feature>
<dbReference type="KEGG" id="pms:KNP414_04832"/>
<dbReference type="PANTHER" id="PTHR48111:SF1">
    <property type="entry name" value="TWO-COMPONENT RESPONSE REGULATOR ORR33"/>
    <property type="match status" value="1"/>
</dbReference>
<dbReference type="Proteomes" id="UP000006620">
    <property type="component" value="Chromosome"/>
</dbReference>
<reference evidence="12" key="1">
    <citation type="submission" date="2011-06" db="EMBL/GenBank/DDBJ databases">
        <title>Complete genome sequence of Paenibacillus mucilaginosus KNP414.</title>
        <authorList>
            <person name="Wang J."/>
            <person name="Hu S."/>
            <person name="Hu X."/>
            <person name="Zhang B."/>
            <person name="Dong D."/>
            <person name="Zhang S."/>
            <person name="Zhao K."/>
            <person name="Wu D."/>
        </authorList>
    </citation>
    <scope>NUCLEOTIDE SEQUENCE [LARGE SCALE GENOMIC DNA]</scope>
    <source>
        <strain evidence="12">KNP414</strain>
    </source>
</reference>
<dbReference type="Pfam" id="PF00486">
    <property type="entry name" value="Trans_reg_C"/>
    <property type="match status" value="1"/>
</dbReference>
<dbReference type="InterPro" id="IPR011006">
    <property type="entry name" value="CheY-like_superfamily"/>
</dbReference>
<feature type="modified residue" description="4-aspartylphosphate" evidence="7">
    <location>
        <position position="77"/>
    </location>
</feature>
<dbReference type="FunFam" id="1.10.10.10:FF:000018">
    <property type="entry name" value="DNA-binding response regulator ResD"/>
    <property type="match status" value="1"/>
</dbReference>
<dbReference type="PROSITE" id="PS51755">
    <property type="entry name" value="OMPR_PHOB"/>
    <property type="match status" value="1"/>
</dbReference>
<dbReference type="Gene3D" id="1.10.10.10">
    <property type="entry name" value="Winged helix-like DNA-binding domain superfamily/Winged helix DNA-binding domain"/>
    <property type="match status" value="1"/>
</dbReference>
<dbReference type="GO" id="GO:0032993">
    <property type="term" value="C:protein-DNA complex"/>
    <property type="evidence" value="ECO:0007669"/>
    <property type="project" value="TreeGrafter"/>
</dbReference>
<reference evidence="11 12" key="2">
    <citation type="journal article" date="2013" name="Genome Announc.">
        <title>Genome Sequence of Growth-Improving Paenibacillus mucilaginosus Strain KNP414.</title>
        <authorList>
            <person name="Lu J.J."/>
            <person name="Wang J.F."/>
            <person name="Hu X.F."/>
        </authorList>
    </citation>
    <scope>NUCLEOTIDE SEQUENCE [LARGE SCALE GENOMIC DNA]</scope>
    <source>
        <strain evidence="11 12">KNP414</strain>
    </source>
</reference>
<evidence type="ECO:0000256" key="7">
    <source>
        <dbReference type="PROSITE-ProRule" id="PRU00169"/>
    </source>
</evidence>